<dbReference type="GO" id="GO:0045948">
    <property type="term" value="P:positive regulation of translational initiation"/>
    <property type="evidence" value="ECO:0007669"/>
    <property type="project" value="UniProtKB-UniRule"/>
</dbReference>
<dbReference type="PANTHER" id="PTHR34984">
    <property type="entry name" value="CARBON STORAGE REGULATOR"/>
    <property type="match status" value="1"/>
</dbReference>
<evidence type="ECO:0000256" key="3">
    <source>
        <dbReference type="ARBA" id="ARBA00022884"/>
    </source>
</evidence>
<proteinExistence type="inferred from homology"/>
<gene>
    <name evidence="5" type="primary">csrA</name>
    <name evidence="6" type="ORF">DVB73_09500</name>
</gene>
<comment type="subcellular location">
    <subcellularLocation>
        <location evidence="5">Cytoplasm</location>
    </subcellularLocation>
</comment>
<reference evidence="6 7" key="1">
    <citation type="submission" date="2018-07" db="EMBL/GenBank/DDBJ databases">
        <title>Complete genome sequence of a Pseudomonas plecoglossicida strain pathogenic to the marine fish, Larimichthys crocea.</title>
        <authorList>
            <person name="Tao Z."/>
        </authorList>
    </citation>
    <scope>NUCLEOTIDE SEQUENCE [LARGE SCALE GENOMIC DNA]</scope>
    <source>
        <strain evidence="6 7">XSDHY-P</strain>
    </source>
</reference>
<dbReference type="RefSeq" id="WP_016391361.1">
    <property type="nucleotide sequence ID" value="NZ_CP031146.1"/>
</dbReference>
<dbReference type="HAMAP" id="MF_00167">
    <property type="entry name" value="CsrA"/>
    <property type="match status" value="1"/>
</dbReference>
<evidence type="ECO:0000256" key="2">
    <source>
        <dbReference type="ARBA" id="ARBA00022845"/>
    </source>
</evidence>
<evidence type="ECO:0000256" key="1">
    <source>
        <dbReference type="ARBA" id="ARBA00022490"/>
    </source>
</evidence>
<dbReference type="Gene3D" id="2.60.40.4380">
    <property type="entry name" value="Translational regulator CsrA"/>
    <property type="match status" value="1"/>
</dbReference>
<dbReference type="GO" id="GO:0005829">
    <property type="term" value="C:cytosol"/>
    <property type="evidence" value="ECO:0007669"/>
    <property type="project" value="TreeGrafter"/>
</dbReference>
<dbReference type="PANTHER" id="PTHR34984:SF1">
    <property type="entry name" value="CARBON STORAGE REGULATOR"/>
    <property type="match status" value="1"/>
</dbReference>
<dbReference type="InterPro" id="IPR036107">
    <property type="entry name" value="CsrA_sf"/>
</dbReference>
<protein>
    <recommendedName>
        <fullName evidence="5">Translational regulator CsrA</fullName>
    </recommendedName>
    <alternativeName>
        <fullName evidence="5">Carbon storage regulator</fullName>
    </alternativeName>
</protein>
<dbReference type="GO" id="GO:0006109">
    <property type="term" value="P:regulation of carbohydrate metabolic process"/>
    <property type="evidence" value="ECO:0007669"/>
    <property type="project" value="UniProtKB-UniRule"/>
</dbReference>
<comment type="similarity">
    <text evidence="5">Belongs to the CsrA/RsmA family.</text>
</comment>
<dbReference type="GO" id="GO:0048027">
    <property type="term" value="F:mRNA 5'-UTR binding"/>
    <property type="evidence" value="ECO:0007669"/>
    <property type="project" value="UniProtKB-UniRule"/>
</dbReference>
<evidence type="ECO:0000256" key="5">
    <source>
        <dbReference type="HAMAP-Rule" id="MF_00167"/>
    </source>
</evidence>
<comment type="function">
    <text evidence="5">A key translational regulator that binds mRNA to regulate translation initiation and/or mRNA stability. Mediates global changes in gene expression, shifting from rapid growth to stress survival by linking envelope stress, the stringent response and the catabolite repression systems. Usually binds in the 5'-UTR; binding at or near the Shine-Dalgarno sequence prevents ribosome-binding, repressing translation, binding elsewhere in the 5'-UTR can activate translation and/or stabilize the mRNA. Its function is antagonized by small RNA(s).</text>
</comment>
<keyword evidence="2 5" id="KW-0810">Translation regulation</keyword>
<name>A0AAD0QW76_PSEDL</name>
<dbReference type="Proteomes" id="UP000256503">
    <property type="component" value="Chromosome"/>
</dbReference>
<organism evidence="6 7">
    <name type="scientific">Pseudomonas plecoglossicida</name>
    <dbReference type="NCBI Taxonomy" id="70775"/>
    <lineage>
        <taxon>Bacteria</taxon>
        <taxon>Pseudomonadati</taxon>
        <taxon>Pseudomonadota</taxon>
        <taxon>Gammaproteobacteria</taxon>
        <taxon>Pseudomonadales</taxon>
        <taxon>Pseudomonadaceae</taxon>
        <taxon>Pseudomonas</taxon>
    </lineage>
</organism>
<dbReference type="GO" id="GO:0006402">
    <property type="term" value="P:mRNA catabolic process"/>
    <property type="evidence" value="ECO:0007669"/>
    <property type="project" value="InterPro"/>
</dbReference>
<keyword evidence="3 5" id="KW-0694">RNA-binding</keyword>
<evidence type="ECO:0000256" key="4">
    <source>
        <dbReference type="ARBA" id="ARBA00023159"/>
    </source>
</evidence>
<keyword evidence="1 5" id="KW-0963">Cytoplasm</keyword>
<dbReference type="EMBL" id="CP031146">
    <property type="protein sequence ID" value="AXM95995.1"/>
    <property type="molecule type" value="Genomic_DNA"/>
</dbReference>
<accession>A0AAD0QW76</accession>
<keyword evidence="4 5" id="KW-0010">Activator</keyword>
<evidence type="ECO:0000313" key="7">
    <source>
        <dbReference type="Proteomes" id="UP000256503"/>
    </source>
</evidence>
<comment type="subunit">
    <text evidence="5">Homodimer; the beta-strands of each monomer intercalate to form a hydrophobic core, while the alpha-helices form wings that extend away from the core.</text>
</comment>
<dbReference type="GeneID" id="49613651"/>
<evidence type="ECO:0000313" key="6">
    <source>
        <dbReference type="EMBL" id="AXM95995.1"/>
    </source>
</evidence>
<dbReference type="Pfam" id="PF02599">
    <property type="entry name" value="CsrA"/>
    <property type="match status" value="1"/>
</dbReference>
<keyword evidence="5" id="KW-0678">Repressor</keyword>
<dbReference type="SUPFAM" id="SSF117130">
    <property type="entry name" value="CsrA-like"/>
    <property type="match status" value="1"/>
</dbReference>
<dbReference type="InterPro" id="IPR003751">
    <property type="entry name" value="CsrA"/>
</dbReference>
<dbReference type="AlphaFoldDB" id="A0AAD0QW76"/>
<dbReference type="GO" id="GO:0045947">
    <property type="term" value="P:negative regulation of translational initiation"/>
    <property type="evidence" value="ECO:0007669"/>
    <property type="project" value="UniProtKB-UniRule"/>
</dbReference>
<sequence length="73" mass="7841">MLVIGREVGEVIVIDDHIQIKVVETRDGSVRFGVSAPRDVPVHRAEVYKRIKAGEVSRAPIAGKPAPTGTPQA</sequence>